<dbReference type="EMBL" id="CAJVQC010028855">
    <property type="protein sequence ID" value="CAG8740907.1"/>
    <property type="molecule type" value="Genomic_DNA"/>
</dbReference>
<evidence type="ECO:0000313" key="1">
    <source>
        <dbReference type="EMBL" id="CAG8740907.1"/>
    </source>
</evidence>
<sequence length="351" mass="38514">SSTSTNVNIHALVGVKLYLKSFDFVPVDAEFAASWTKSVKNAVYQKSKPAKNLKIFINPFSGTGKASQLFHDQIKPIFDAAGCTYDITTTEHNNHAKEIVKTIDLKPFDAIIVVSGDGIVHEVINGLLERENINDAAIPIGVIPAGSGNALNICIHGESICKSLQHSALTIIKGDKRFFSFMSQTFGIIADCDLGTEKLSCELAMKIAESNKEAIIDTYRKEYASNIHNVPIYRNNKYGTVNDPIPDDWTIITDDVSTILGGKVPWIGKGAIPFSCSLPSDGLIDLLVARRDKVSRTKSLAFMTGLETGNHIKMNEIDYYKVEAFRLTPKNSNGYISIDGESVDYSPFQVE</sequence>
<gene>
    <name evidence="1" type="ORF">RPERSI_LOCUS13143</name>
</gene>
<dbReference type="Proteomes" id="UP000789920">
    <property type="component" value="Unassembled WGS sequence"/>
</dbReference>
<keyword evidence="2" id="KW-1185">Reference proteome</keyword>
<comment type="caution">
    <text evidence="1">The sequence shown here is derived from an EMBL/GenBank/DDBJ whole genome shotgun (WGS) entry which is preliminary data.</text>
</comment>
<organism evidence="1 2">
    <name type="scientific">Racocetra persica</name>
    <dbReference type="NCBI Taxonomy" id="160502"/>
    <lineage>
        <taxon>Eukaryota</taxon>
        <taxon>Fungi</taxon>
        <taxon>Fungi incertae sedis</taxon>
        <taxon>Mucoromycota</taxon>
        <taxon>Glomeromycotina</taxon>
        <taxon>Glomeromycetes</taxon>
        <taxon>Diversisporales</taxon>
        <taxon>Gigasporaceae</taxon>
        <taxon>Racocetra</taxon>
    </lineage>
</organism>
<feature type="non-terminal residue" evidence="1">
    <location>
        <position position="1"/>
    </location>
</feature>
<protein>
    <submittedName>
        <fullName evidence="1">22323_t:CDS:1</fullName>
    </submittedName>
</protein>
<reference evidence="1" key="1">
    <citation type="submission" date="2021-06" db="EMBL/GenBank/DDBJ databases">
        <authorList>
            <person name="Kallberg Y."/>
            <person name="Tangrot J."/>
            <person name="Rosling A."/>
        </authorList>
    </citation>
    <scope>NUCLEOTIDE SEQUENCE</scope>
    <source>
        <strain evidence="1">MA461A</strain>
    </source>
</reference>
<evidence type="ECO:0000313" key="2">
    <source>
        <dbReference type="Proteomes" id="UP000789920"/>
    </source>
</evidence>
<name>A0ACA9QEE0_9GLOM</name>
<proteinExistence type="predicted"/>
<feature type="non-terminal residue" evidence="1">
    <location>
        <position position="351"/>
    </location>
</feature>
<accession>A0ACA9QEE0</accession>